<dbReference type="GO" id="GO:0070593">
    <property type="term" value="P:dendrite self-avoidance"/>
    <property type="evidence" value="ECO:0007669"/>
    <property type="project" value="TreeGrafter"/>
</dbReference>
<dbReference type="GO" id="GO:0007411">
    <property type="term" value="P:axon guidance"/>
    <property type="evidence" value="ECO:0007669"/>
    <property type="project" value="TreeGrafter"/>
</dbReference>
<proteinExistence type="predicted"/>
<dbReference type="InterPro" id="IPR013783">
    <property type="entry name" value="Ig-like_fold"/>
</dbReference>
<evidence type="ECO:0000256" key="4">
    <source>
        <dbReference type="SAM" id="SignalP"/>
    </source>
</evidence>
<dbReference type="InterPro" id="IPR003598">
    <property type="entry name" value="Ig_sub2"/>
</dbReference>
<feature type="domain" description="Ig-like" evidence="5">
    <location>
        <begin position="109"/>
        <end position="211"/>
    </location>
</feature>
<dbReference type="GO" id="GO:0098632">
    <property type="term" value="F:cell-cell adhesion mediator activity"/>
    <property type="evidence" value="ECO:0007669"/>
    <property type="project" value="TreeGrafter"/>
</dbReference>
<feature type="transmembrane region" description="Helical" evidence="3">
    <location>
        <begin position="215"/>
        <end position="238"/>
    </location>
</feature>
<feature type="domain" description="Ig-like" evidence="5">
    <location>
        <begin position="32"/>
        <end position="104"/>
    </location>
</feature>
<evidence type="ECO:0000259" key="5">
    <source>
        <dbReference type="PROSITE" id="PS50835"/>
    </source>
</evidence>
<keyword evidence="3" id="KW-0472">Membrane</keyword>
<dbReference type="Gene3D" id="2.60.40.10">
    <property type="entry name" value="Immunoglobulins"/>
    <property type="match status" value="2"/>
</dbReference>
<evidence type="ECO:0000256" key="2">
    <source>
        <dbReference type="ARBA" id="ARBA00023319"/>
    </source>
</evidence>
<dbReference type="InterPro" id="IPR003599">
    <property type="entry name" value="Ig_sub"/>
</dbReference>
<dbReference type="GO" id="GO:0030424">
    <property type="term" value="C:axon"/>
    <property type="evidence" value="ECO:0007669"/>
    <property type="project" value="TreeGrafter"/>
</dbReference>
<evidence type="ECO:0000256" key="1">
    <source>
        <dbReference type="ARBA" id="ARBA00023157"/>
    </source>
</evidence>
<dbReference type="FunFam" id="2.60.40.10:FF:000032">
    <property type="entry name" value="palladin isoform X1"/>
    <property type="match status" value="1"/>
</dbReference>
<accession>A0A0P4WNJ0</accession>
<dbReference type="InterPro" id="IPR036179">
    <property type="entry name" value="Ig-like_dom_sf"/>
</dbReference>
<dbReference type="GO" id="GO:0007156">
    <property type="term" value="P:homophilic cell adhesion via plasma membrane adhesion molecules"/>
    <property type="evidence" value="ECO:0007669"/>
    <property type="project" value="TreeGrafter"/>
</dbReference>
<dbReference type="GO" id="GO:0005886">
    <property type="term" value="C:plasma membrane"/>
    <property type="evidence" value="ECO:0007669"/>
    <property type="project" value="TreeGrafter"/>
</dbReference>
<dbReference type="SMART" id="SM00408">
    <property type="entry name" value="IGc2"/>
    <property type="match status" value="2"/>
</dbReference>
<evidence type="ECO:0000256" key="3">
    <source>
        <dbReference type="SAM" id="Phobius"/>
    </source>
</evidence>
<dbReference type="InterPro" id="IPR013151">
    <property type="entry name" value="Immunoglobulin_dom"/>
</dbReference>
<keyword evidence="3" id="KW-0812">Transmembrane</keyword>
<feature type="chain" id="PRO_5006070839" description="Ig-like domain-containing protein" evidence="4">
    <location>
        <begin position="19"/>
        <end position="274"/>
    </location>
</feature>
<dbReference type="PANTHER" id="PTHR10075:SF100">
    <property type="entry name" value="FASCICLIN-2"/>
    <property type="match status" value="1"/>
</dbReference>
<dbReference type="AlphaFoldDB" id="A0A0P4WNJ0"/>
<name>A0A0P4WNJ0_SCYOL</name>
<dbReference type="InterPro" id="IPR013098">
    <property type="entry name" value="Ig_I-set"/>
</dbReference>
<reference evidence="6" key="1">
    <citation type="submission" date="2015-09" db="EMBL/GenBank/DDBJ databases">
        <title>Scylla olivacea transcriptome.</title>
        <authorList>
            <person name="Ikhwanuddin M."/>
        </authorList>
    </citation>
    <scope>NUCLEOTIDE SEQUENCE</scope>
</reference>
<dbReference type="PROSITE" id="PS50835">
    <property type="entry name" value="IG_LIKE"/>
    <property type="match status" value="2"/>
</dbReference>
<keyword evidence="1" id="KW-1015">Disulfide bond</keyword>
<dbReference type="SUPFAM" id="SSF48726">
    <property type="entry name" value="Immunoglobulin"/>
    <property type="match status" value="2"/>
</dbReference>
<sequence>MKILSVFIFSCIVGICLGAGASISTGGSSSGGSVTETEKTRLLRRGHPLSLTCSPNITHATTLWEKDGKEIIESERIKLFSNTTLYIVSAEEGDIGEYTCRHTNLLETKTFVVVEFSLQKHLPKSTTVLENDKLSLTCQVDGNPHPIVQWLKDGEPVQESVNSSRLTLSENEAGISNGSLLINPVMKSDSGNYLCLITQSTIQFNTTTDVRVKDIYAALWPFLGIVAEVIVLCIIIYIHERRRIKKNFDASDIDKISEQKVKEENKENEVRQRK</sequence>
<protein>
    <recommendedName>
        <fullName evidence="5">Ig-like domain-containing protein</fullName>
    </recommendedName>
</protein>
<keyword evidence="4" id="KW-0732">Signal</keyword>
<dbReference type="EMBL" id="GDRN01057568">
    <property type="protein sequence ID" value="JAI65678.1"/>
    <property type="molecule type" value="Transcribed_RNA"/>
</dbReference>
<keyword evidence="2" id="KW-0393">Immunoglobulin domain</keyword>
<organism evidence="6">
    <name type="scientific">Scylla olivacea</name>
    <name type="common">Orange mud crab</name>
    <name type="synonym">Cancer olivacea</name>
    <dbReference type="NCBI Taxonomy" id="85551"/>
    <lineage>
        <taxon>Eukaryota</taxon>
        <taxon>Metazoa</taxon>
        <taxon>Ecdysozoa</taxon>
        <taxon>Arthropoda</taxon>
        <taxon>Crustacea</taxon>
        <taxon>Multicrustacea</taxon>
        <taxon>Malacostraca</taxon>
        <taxon>Eumalacostraca</taxon>
        <taxon>Eucarida</taxon>
        <taxon>Decapoda</taxon>
        <taxon>Pleocyemata</taxon>
        <taxon>Brachyura</taxon>
        <taxon>Eubrachyura</taxon>
        <taxon>Portunoidea</taxon>
        <taxon>Portunidae</taxon>
        <taxon>Portuninae</taxon>
        <taxon>Scylla</taxon>
    </lineage>
</organism>
<dbReference type="SMART" id="SM00409">
    <property type="entry name" value="IG"/>
    <property type="match status" value="2"/>
</dbReference>
<dbReference type="InterPro" id="IPR007110">
    <property type="entry name" value="Ig-like_dom"/>
</dbReference>
<dbReference type="Pfam" id="PF00047">
    <property type="entry name" value="ig"/>
    <property type="match status" value="1"/>
</dbReference>
<evidence type="ECO:0000313" key="6">
    <source>
        <dbReference type="EMBL" id="JAI65678.1"/>
    </source>
</evidence>
<dbReference type="PANTHER" id="PTHR10075">
    <property type="entry name" value="BASIGIN RELATED"/>
    <property type="match status" value="1"/>
</dbReference>
<keyword evidence="3" id="KW-1133">Transmembrane helix</keyword>
<feature type="signal peptide" evidence="4">
    <location>
        <begin position="1"/>
        <end position="18"/>
    </location>
</feature>
<dbReference type="Pfam" id="PF07679">
    <property type="entry name" value="I-set"/>
    <property type="match status" value="1"/>
</dbReference>